<dbReference type="CDD" id="cd05152">
    <property type="entry name" value="MPH2"/>
    <property type="match status" value="1"/>
</dbReference>
<gene>
    <name evidence="2" type="ORF">E1181_23640</name>
</gene>
<dbReference type="InterPro" id="IPR051678">
    <property type="entry name" value="AGP_Transferase"/>
</dbReference>
<keyword evidence="3" id="KW-1185">Reference proteome</keyword>
<dbReference type="SUPFAM" id="SSF56112">
    <property type="entry name" value="Protein kinase-like (PK-like)"/>
    <property type="match status" value="1"/>
</dbReference>
<sequence length="290" mass="32770">MLVELAERHGLRIRVLEIDETGWDFRVGHAVDADGARWVLRAPRRRDVSELIEGERRLLEHVRPRLAVAVPDWEVCTPELIAYRRLPGRPLGPEYPTTLEYQWWRDPAEDFFDDLGAVIAELHRTQVDDAVRLGIPVSGPRDLREETAEHLELAENMLEVPEKKAARWRTWIHDDDCWSGASDLRLVHADLHPGHTLVDESGHLTGILDWTDAAVDDPALDFVAAHHAFGERGLSRLLAGYAQAGGRVRAEFVSHVRLLSEFRFTVSLGVYALEAGRGGFLDIAQRRLLG</sequence>
<dbReference type="Gene3D" id="3.90.1200.10">
    <property type="match status" value="1"/>
</dbReference>
<evidence type="ECO:0000259" key="1">
    <source>
        <dbReference type="Pfam" id="PF01636"/>
    </source>
</evidence>
<evidence type="ECO:0000313" key="2">
    <source>
        <dbReference type="EMBL" id="TDD02085.1"/>
    </source>
</evidence>
<accession>A0A4R4VIZ8</accession>
<dbReference type="OrthoDB" id="9797603at2"/>
<dbReference type="InterPro" id="IPR002575">
    <property type="entry name" value="Aminoglycoside_PTrfase"/>
</dbReference>
<dbReference type="PANTHER" id="PTHR21310">
    <property type="entry name" value="AMINOGLYCOSIDE PHOSPHOTRANSFERASE-RELATED-RELATED"/>
    <property type="match status" value="1"/>
</dbReference>
<proteinExistence type="predicted"/>
<name>A0A4R4VIZ8_9PSEU</name>
<dbReference type="Pfam" id="PF01636">
    <property type="entry name" value="APH"/>
    <property type="match status" value="1"/>
</dbReference>
<organism evidence="2 3">
    <name type="scientific">Saccharopolyspora terrae</name>
    <dbReference type="NCBI Taxonomy" id="2530384"/>
    <lineage>
        <taxon>Bacteria</taxon>
        <taxon>Bacillati</taxon>
        <taxon>Actinomycetota</taxon>
        <taxon>Actinomycetes</taxon>
        <taxon>Pseudonocardiales</taxon>
        <taxon>Pseudonocardiaceae</taxon>
        <taxon>Saccharopolyspora</taxon>
    </lineage>
</organism>
<feature type="domain" description="Aminoglycoside phosphotransferase" evidence="1">
    <location>
        <begin position="20"/>
        <end position="249"/>
    </location>
</feature>
<dbReference type="Proteomes" id="UP000295674">
    <property type="component" value="Unassembled WGS sequence"/>
</dbReference>
<dbReference type="EMBL" id="SMKS01000053">
    <property type="protein sequence ID" value="TDD02085.1"/>
    <property type="molecule type" value="Genomic_DNA"/>
</dbReference>
<dbReference type="RefSeq" id="WP_132677956.1">
    <property type="nucleotide sequence ID" value="NZ_SMKS01000053.1"/>
</dbReference>
<reference evidence="2 3" key="1">
    <citation type="submission" date="2019-03" db="EMBL/GenBank/DDBJ databases">
        <title>Draft genome sequences of novel Actinobacteria.</title>
        <authorList>
            <person name="Sahin N."/>
            <person name="Ay H."/>
            <person name="Saygin H."/>
        </authorList>
    </citation>
    <scope>NUCLEOTIDE SEQUENCE [LARGE SCALE GENOMIC DNA]</scope>
    <source>
        <strain evidence="2 3">16K309</strain>
    </source>
</reference>
<dbReference type="AlphaFoldDB" id="A0A4R4VIZ8"/>
<dbReference type="PANTHER" id="PTHR21310:SF15">
    <property type="entry name" value="AMINOGLYCOSIDE PHOSPHOTRANSFERASE DOMAIN-CONTAINING PROTEIN"/>
    <property type="match status" value="1"/>
</dbReference>
<dbReference type="InterPro" id="IPR011009">
    <property type="entry name" value="Kinase-like_dom_sf"/>
</dbReference>
<dbReference type="Gene3D" id="3.30.200.20">
    <property type="entry name" value="Phosphorylase Kinase, domain 1"/>
    <property type="match status" value="1"/>
</dbReference>
<dbReference type="GO" id="GO:0016740">
    <property type="term" value="F:transferase activity"/>
    <property type="evidence" value="ECO:0007669"/>
    <property type="project" value="UniProtKB-KW"/>
</dbReference>
<evidence type="ECO:0000313" key="3">
    <source>
        <dbReference type="Proteomes" id="UP000295674"/>
    </source>
</evidence>
<keyword evidence="2" id="KW-0808">Transferase</keyword>
<comment type="caution">
    <text evidence="2">The sequence shown here is derived from an EMBL/GenBank/DDBJ whole genome shotgun (WGS) entry which is preliminary data.</text>
</comment>
<protein>
    <submittedName>
        <fullName evidence="2">Macrolide 2'-phosphotransferase</fullName>
    </submittedName>
</protein>